<protein>
    <submittedName>
        <fullName evidence="3">Uncharacterized protein LOC109465198</fullName>
    </submittedName>
</protein>
<organism evidence="2 3">
    <name type="scientific">Branchiostoma belcheri</name>
    <name type="common">Amphioxus</name>
    <dbReference type="NCBI Taxonomy" id="7741"/>
    <lineage>
        <taxon>Eukaryota</taxon>
        <taxon>Metazoa</taxon>
        <taxon>Chordata</taxon>
        <taxon>Cephalochordata</taxon>
        <taxon>Leptocardii</taxon>
        <taxon>Amphioxiformes</taxon>
        <taxon>Branchiostomatidae</taxon>
        <taxon>Branchiostoma</taxon>
    </lineage>
</organism>
<dbReference type="GeneID" id="109465198"/>
<gene>
    <name evidence="3" type="primary">LOC109465198</name>
</gene>
<evidence type="ECO:0000256" key="1">
    <source>
        <dbReference type="SAM" id="MobiDB-lite"/>
    </source>
</evidence>
<dbReference type="Proteomes" id="UP000515135">
    <property type="component" value="Unplaced"/>
</dbReference>
<evidence type="ECO:0000313" key="3">
    <source>
        <dbReference type="RefSeq" id="XP_019617904.1"/>
    </source>
</evidence>
<keyword evidence="2" id="KW-1185">Reference proteome</keyword>
<dbReference type="AlphaFoldDB" id="A0A6P4Y6D2"/>
<name>A0A6P4Y6D2_BRABE</name>
<dbReference type="KEGG" id="bbel:109465198"/>
<accession>A0A6P4Y6D2</accession>
<dbReference type="RefSeq" id="XP_019617904.1">
    <property type="nucleotide sequence ID" value="XM_019762345.1"/>
</dbReference>
<proteinExistence type="predicted"/>
<evidence type="ECO:0000313" key="2">
    <source>
        <dbReference type="Proteomes" id="UP000515135"/>
    </source>
</evidence>
<reference evidence="3" key="1">
    <citation type="submission" date="2025-08" db="UniProtKB">
        <authorList>
            <consortium name="RefSeq"/>
        </authorList>
    </citation>
    <scope>IDENTIFICATION</scope>
    <source>
        <tissue evidence="3">Gonad</tissue>
    </source>
</reference>
<feature type="compositionally biased region" description="Polar residues" evidence="1">
    <location>
        <begin position="39"/>
        <end position="52"/>
    </location>
</feature>
<feature type="region of interest" description="Disordered" evidence="1">
    <location>
        <begin position="28"/>
        <end position="77"/>
    </location>
</feature>
<sequence>MRMNNRRRLIHRPCRHAAPLPCAREQVDGTSVPRRRGVTSRQSATHRPNLRTTAGVAERGTPGPRTTEAAVRGTTTPLTRVRQPACCTPALKVGKTKAAFADNRN</sequence>